<organism evidence="3 4">
    <name type="scientific">Micractinium conductrix</name>
    <dbReference type="NCBI Taxonomy" id="554055"/>
    <lineage>
        <taxon>Eukaryota</taxon>
        <taxon>Viridiplantae</taxon>
        <taxon>Chlorophyta</taxon>
        <taxon>core chlorophytes</taxon>
        <taxon>Trebouxiophyceae</taxon>
        <taxon>Chlorellales</taxon>
        <taxon>Chlorellaceae</taxon>
        <taxon>Chlorella clade</taxon>
        <taxon>Micractinium</taxon>
    </lineage>
</organism>
<accession>A0A2P6VNP9</accession>
<dbReference type="OrthoDB" id="10264738at2759"/>
<feature type="compositionally biased region" description="Low complexity" evidence="1">
    <location>
        <begin position="33"/>
        <end position="44"/>
    </location>
</feature>
<dbReference type="InterPro" id="IPR001932">
    <property type="entry name" value="PPM-type_phosphatase-like_dom"/>
</dbReference>
<evidence type="ECO:0000259" key="2">
    <source>
        <dbReference type="PROSITE" id="PS51746"/>
    </source>
</evidence>
<comment type="caution">
    <text evidence="3">The sequence shown here is derived from an EMBL/GenBank/DDBJ whole genome shotgun (WGS) entry which is preliminary data.</text>
</comment>
<dbReference type="CDD" id="cd00143">
    <property type="entry name" value="PP2Cc"/>
    <property type="match status" value="1"/>
</dbReference>
<name>A0A2P6VNP9_9CHLO</name>
<dbReference type="PROSITE" id="PS51746">
    <property type="entry name" value="PPM_2"/>
    <property type="match status" value="1"/>
</dbReference>
<evidence type="ECO:0000313" key="4">
    <source>
        <dbReference type="Proteomes" id="UP000239649"/>
    </source>
</evidence>
<dbReference type="EMBL" id="LHPF02000002">
    <property type="protein sequence ID" value="PSC75687.1"/>
    <property type="molecule type" value="Genomic_DNA"/>
</dbReference>
<evidence type="ECO:0000313" key="3">
    <source>
        <dbReference type="EMBL" id="PSC75687.1"/>
    </source>
</evidence>
<dbReference type="AlphaFoldDB" id="A0A2P6VNP9"/>
<dbReference type="STRING" id="554055.A0A2P6VNP9"/>
<reference evidence="3 4" key="1">
    <citation type="journal article" date="2018" name="Plant J.">
        <title>Genome sequences of Chlorella sorokiniana UTEX 1602 and Micractinium conductrix SAG 241.80: implications to maltose excretion by a green alga.</title>
        <authorList>
            <person name="Arriola M.B."/>
            <person name="Velmurugan N."/>
            <person name="Zhang Y."/>
            <person name="Plunkett M.H."/>
            <person name="Hondzo H."/>
            <person name="Barney B.M."/>
        </authorList>
    </citation>
    <scope>NUCLEOTIDE SEQUENCE [LARGE SCALE GENOMIC DNA]</scope>
    <source>
        <strain evidence="3 4">SAG 241.80</strain>
    </source>
</reference>
<feature type="region of interest" description="Disordered" evidence="1">
    <location>
        <begin position="13"/>
        <end position="76"/>
    </location>
</feature>
<proteinExistence type="predicted"/>
<dbReference type="Proteomes" id="UP000239649">
    <property type="component" value="Unassembled WGS sequence"/>
</dbReference>
<feature type="compositionally biased region" description="Gly residues" evidence="1">
    <location>
        <begin position="61"/>
        <end position="73"/>
    </location>
</feature>
<dbReference type="SUPFAM" id="SSF81606">
    <property type="entry name" value="PP2C-like"/>
    <property type="match status" value="1"/>
</dbReference>
<dbReference type="Pfam" id="PF00481">
    <property type="entry name" value="PP2C"/>
    <property type="match status" value="1"/>
</dbReference>
<protein>
    <submittedName>
        <fullName evidence="3">Serine threonine phosphatase</fullName>
    </submittedName>
</protein>
<dbReference type="PANTHER" id="PTHR47992">
    <property type="entry name" value="PROTEIN PHOSPHATASE"/>
    <property type="match status" value="1"/>
</dbReference>
<dbReference type="InterPro" id="IPR015655">
    <property type="entry name" value="PP2C"/>
</dbReference>
<dbReference type="SMART" id="SM00332">
    <property type="entry name" value="PP2Cc"/>
    <property type="match status" value="1"/>
</dbReference>
<sequence>MAAEATVAALSALMRQPARQPPSALHARHRGAGDSAAGAAAASGKQLLSFGDELDEEDGEAGGGARPSGGAGSLGAATTKRFKHENTLVKLNPLLAGLHTHGVRYEDEEELPVSPAAPLDRQLGQVLWGSAKAKGMRPYQEDRHTIVSSFQPCTSTGQPVQDGVYRAYAAVFDGHNGASAADHVADRLHHVLAAEHAMRTCTGEGPPATALQEEERVAAAMVHAFEAVDREIMTRCRLEGTKGGATGLVLLRLGNQLYAAHCGDTRAVMLRNGEALRLTEDHKPNLPRERKRVEGLGGRVDYARCWRVIVEPKDGRPASGLAVSRSFGDPDFKEPLHLVTATPDVIRERLLPGDEFVILASDGLWDVMSDSDACAVVRRHLQQAGAPRQITPPQLLPGTAFSDPRRRPVVPTTALATAAAERLVQESLDRGTMDNVTAVVGLLQWG</sequence>
<evidence type="ECO:0000256" key="1">
    <source>
        <dbReference type="SAM" id="MobiDB-lite"/>
    </source>
</evidence>
<gene>
    <name evidence="3" type="ORF">C2E20_1394</name>
</gene>
<feature type="domain" description="PPM-type phosphatase" evidence="2">
    <location>
        <begin position="127"/>
        <end position="443"/>
    </location>
</feature>
<dbReference type="InterPro" id="IPR036457">
    <property type="entry name" value="PPM-type-like_dom_sf"/>
</dbReference>
<dbReference type="GO" id="GO:0004722">
    <property type="term" value="F:protein serine/threonine phosphatase activity"/>
    <property type="evidence" value="ECO:0007669"/>
    <property type="project" value="InterPro"/>
</dbReference>
<keyword evidence="4" id="KW-1185">Reference proteome</keyword>
<dbReference type="Gene3D" id="3.60.40.10">
    <property type="entry name" value="PPM-type phosphatase domain"/>
    <property type="match status" value="1"/>
</dbReference>